<keyword evidence="1" id="KW-0732">Signal</keyword>
<evidence type="ECO:0000256" key="1">
    <source>
        <dbReference type="SAM" id="SignalP"/>
    </source>
</evidence>
<evidence type="ECO:0000313" key="2">
    <source>
        <dbReference type="EMBL" id="RDW92540.1"/>
    </source>
</evidence>
<dbReference type="EMBL" id="PDLN01000002">
    <property type="protein sequence ID" value="RDW92540.1"/>
    <property type="molecule type" value="Genomic_DNA"/>
</dbReference>
<comment type="caution">
    <text evidence="2">The sequence shown here is derived from an EMBL/GenBank/DDBJ whole genome shotgun (WGS) entry which is preliminary data.</text>
</comment>
<organism evidence="2 3">
    <name type="scientific">Coleophoma crateriformis</name>
    <dbReference type="NCBI Taxonomy" id="565419"/>
    <lineage>
        <taxon>Eukaryota</taxon>
        <taxon>Fungi</taxon>
        <taxon>Dikarya</taxon>
        <taxon>Ascomycota</taxon>
        <taxon>Pezizomycotina</taxon>
        <taxon>Leotiomycetes</taxon>
        <taxon>Helotiales</taxon>
        <taxon>Dermateaceae</taxon>
        <taxon>Coleophoma</taxon>
    </lineage>
</organism>
<sequence length="237" mass="24627">MLPYISILLTATALADAVTTYNLTSNGCVDASGFESCQVEVTTLTAACIPRAAADHSDLAVGNPSTFLNIPRLTLGSIYDICPNTDPNLIGLSLVQQYETALNTPFSSCDPYLAEFNCVSDLGFQNVPGGKFYRQGNLPVADTDTLSNVAGTVTSPASGSVFTYTNNGDSQTYTITVVSVSARSQGTKAVGKTTATGSSDATVTNSAGVAASPTSSQAGRLALNKVLSLTLFFHFFM</sequence>
<dbReference type="OrthoDB" id="3538998at2759"/>
<protein>
    <submittedName>
        <fullName evidence="2">Uncharacterized protein</fullName>
    </submittedName>
</protein>
<feature type="chain" id="PRO_5017746720" evidence="1">
    <location>
        <begin position="18"/>
        <end position="237"/>
    </location>
</feature>
<reference evidence="2 3" key="1">
    <citation type="journal article" date="2018" name="IMA Fungus">
        <title>IMA Genome-F 9: Draft genome sequence of Annulohypoxylon stygium, Aspergillus mulundensis, Berkeleyomyces basicola (syn. Thielaviopsis basicola), Ceratocystis smalleyi, two Cercospora beticola strains, Coleophoma cylindrospora, Fusarium fracticaudum, Phialophora cf. hyalina, and Morchella septimelata.</title>
        <authorList>
            <person name="Wingfield B.D."/>
            <person name="Bills G.F."/>
            <person name="Dong Y."/>
            <person name="Huang W."/>
            <person name="Nel W.J."/>
            <person name="Swalarsk-Parry B.S."/>
            <person name="Vaghefi N."/>
            <person name="Wilken P.M."/>
            <person name="An Z."/>
            <person name="de Beer Z.W."/>
            <person name="De Vos L."/>
            <person name="Chen L."/>
            <person name="Duong T.A."/>
            <person name="Gao Y."/>
            <person name="Hammerbacher A."/>
            <person name="Kikkert J.R."/>
            <person name="Li Y."/>
            <person name="Li H."/>
            <person name="Li K."/>
            <person name="Li Q."/>
            <person name="Liu X."/>
            <person name="Ma X."/>
            <person name="Naidoo K."/>
            <person name="Pethybridge S.J."/>
            <person name="Sun J."/>
            <person name="Steenkamp E.T."/>
            <person name="van der Nest M.A."/>
            <person name="van Wyk S."/>
            <person name="Wingfield M.J."/>
            <person name="Xiong C."/>
            <person name="Yue Q."/>
            <person name="Zhang X."/>
        </authorList>
    </citation>
    <scope>NUCLEOTIDE SEQUENCE [LARGE SCALE GENOMIC DNA]</scope>
    <source>
        <strain evidence="2 3">BP5796</strain>
    </source>
</reference>
<proteinExistence type="predicted"/>
<dbReference type="AlphaFoldDB" id="A0A3D8T1Y4"/>
<gene>
    <name evidence="2" type="ORF">BP5796_01934</name>
</gene>
<keyword evidence="3" id="KW-1185">Reference proteome</keyword>
<dbReference type="Proteomes" id="UP000256328">
    <property type="component" value="Unassembled WGS sequence"/>
</dbReference>
<accession>A0A3D8T1Y4</accession>
<evidence type="ECO:0000313" key="3">
    <source>
        <dbReference type="Proteomes" id="UP000256328"/>
    </source>
</evidence>
<feature type="signal peptide" evidence="1">
    <location>
        <begin position="1"/>
        <end position="17"/>
    </location>
</feature>
<name>A0A3D8T1Y4_9HELO</name>